<keyword evidence="5" id="KW-0498">Mitosis</keyword>
<organism evidence="12 13">
    <name type="scientific">Trichomonas vaginalis (strain ATCC PRA-98 / G3)</name>
    <dbReference type="NCBI Taxonomy" id="412133"/>
    <lineage>
        <taxon>Eukaryota</taxon>
        <taxon>Metamonada</taxon>
        <taxon>Parabasalia</taxon>
        <taxon>Trichomonadida</taxon>
        <taxon>Trichomonadidae</taxon>
        <taxon>Trichomonas</taxon>
    </lineage>
</organism>
<keyword evidence="13" id="KW-1185">Reference proteome</keyword>
<evidence type="ECO:0000256" key="1">
    <source>
        <dbReference type="ARBA" id="ARBA00004629"/>
    </source>
</evidence>
<dbReference type="RefSeq" id="XP_001308419.1">
    <property type="nucleotide sequence ID" value="XM_001308418.1"/>
</dbReference>
<evidence type="ECO:0000256" key="6">
    <source>
        <dbReference type="ARBA" id="ARBA00022838"/>
    </source>
</evidence>
<evidence type="ECO:0000256" key="11">
    <source>
        <dbReference type="SAM" id="MobiDB-lite"/>
    </source>
</evidence>
<comment type="similarity">
    <text evidence="2">Belongs to the mis12 family.</text>
</comment>
<dbReference type="AlphaFoldDB" id="A2FHY0"/>
<gene>
    <name evidence="12" type="ORF">TVAG_222860</name>
</gene>
<dbReference type="VEuPathDB" id="TrichDB:TVAG_222860"/>
<keyword evidence="8" id="KW-0131">Cell cycle</keyword>
<dbReference type="GO" id="GO:0000444">
    <property type="term" value="C:MIS12/MIND type complex"/>
    <property type="evidence" value="ECO:0000318"/>
    <property type="project" value="GO_Central"/>
</dbReference>
<protein>
    <submittedName>
        <fullName evidence="12">Uncharacterized protein</fullName>
    </submittedName>
</protein>
<name>A2FHY0_TRIV3</name>
<evidence type="ECO:0000256" key="4">
    <source>
        <dbReference type="ARBA" id="ARBA00022618"/>
    </source>
</evidence>
<proteinExistence type="inferred from homology"/>
<dbReference type="InParanoid" id="A2FHY0"/>
<dbReference type="GO" id="GO:0051382">
    <property type="term" value="P:kinetochore assembly"/>
    <property type="evidence" value="ECO:0000318"/>
    <property type="project" value="GO_Central"/>
</dbReference>
<evidence type="ECO:0000256" key="5">
    <source>
        <dbReference type="ARBA" id="ARBA00022776"/>
    </source>
</evidence>
<evidence type="ECO:0000256" key="7">
    <source>
        <dbReference type="ARBA" id="ARBA00023054"/>
    </source>
</evidence>
<dbReference type="PANTHER" id="PTHR14527:SF2">
    <property type="entry name" value="PROTEIN MIS12 HOMOLOG"/>
    <property type="match status" value="1"/>
</dbReference>
<keyword evidence="3" id="KW-0158">Chromosome</keyword>
<dbReference type="VEuPathDB" id="TrichDB:TVAGG3_0347690"/>
<dbReference type="GO" id="GO:0051301">
    <property type="term" value="P:cell division"/>
    <property type="evidence" value="ECO:0007669"/>
    <property type="project" value="UniProtKB-KW"/>
</dbReference>
<dbReference type="PANTHER" id="PTHR14527">
    <property type="entry name" value="PROTEIN MIS12 HOMOLOG"/>
    <property type="match status" value="1"/>
</dbReference>
<keyword evidence="9" id="KW-0137">Centromere</keyword>
<evidence type="ECO:0000256" key="10">
    <source>
        <dbReference type="SAM" id="Coils"/>
    </source>
</evidence>
<comment type="subcellular location">
    <subcellularLocation>
        <location evidence="1">Chromosome</location>
        <location evidence="1">Centromere</location>
        <location evidence="1">Kinetochore</location>
    </subcellularLocation>
</comment>
<sequence>MSQSRFHQEEEEMQEEQNGEKSKYVTVSSSSRVKSFFQFDPCDLIDDTISAVTQYINDALVSFSEHLKASKFSQSEIDEIRAKITREISNSLAVNADLFEMYLLRNIFNIPLSIDLASVVTNNFTENSATSDSIASIADIPSIKTTNKDLNDQIEDLRQQIIHKHKQYTELCHSIQEKEVQALYLENLVKRFDRIEKVLKQISSLPTEEARKLCESSEDCLRKAQEIQERVQSATQNNLNFQKNSFTFD</sequence>
<dbReference type="Pfam" id="PF05859">
    <property type="entry name" value="Mis12"/>
    <property type="match status" value="1"/>
</dbReference>
<evidence type="ECO:0000313" key="12">
    <source>
        <dbReference type="EMBL" id="EAX95489.1"/>
    </source>
</evidence>
<evidence type="ECO:0000256" key="8">
    <source>
        <dbReference type="ARBA" id="ARBA00023306"/>
    </source>
</evidence>
<reference evidence="12" key="2">
    <citation type="journal article" date="2007" name="Science">
        <title>Draft genome sequence of the sexually transmitted pathogen Trichomonas vaginalis.</title>
        <authorList>
            <person name="Carlton J.M."/>
            <person name="Hirt R.P."/>
            <person name="Silva J.C."/>
            <person name="Delcher A.L."/>
            <person name="Schatz M."/>
            <person name="Zhao Q."/>
            <person name="Wortman J.R."/>
            <person name="Bidwell S.L."/>
            <person name="Alsmark U.C.M."/>
            <person name="Besteiro S."/>
            <person name="Sicheritz-Ponten T."/>
            <person name="Noel C.J."/>
            <person name="Dacks J.B."/>
            <person name="Foster P.G."/>
            <person name="Simillion C."/>
            <person name="Van de Peer Y."/>
            <person name="Miranda-Saavedra D."/>
            <person name="Barton G.J."/>
            <person name="Westrop G.D."/>
            <person name="Mueller S."/>
            <person name="Dessi D."/>
            <person name="Fiori P.L."/>
            <person name="Ren Q."/>
            <person name="Paulsen I."/>
            <person name="Zhang H."/>
            <person name="Bastida-Corcuera F.D."/>
            <person name="Simoes-Barbosa A."/>
            <person name="Brown M.T."/>
            <person name="Hayes R.D."/>
            <person name="Mukherjee M."/>
            <person name="Okumura C.Y."/>
            <person name="Schneider R."/>
            <person name="Smith A.J."/>
            <person name="Vanacova S."/>
            <person name="Villalvazo M."/>
            <person name="Haas B.J."/>
            <person name="Pertea M."/>
            <person name="Feldblyum T.V."/>
            <person name="Utterback T.R."/>
            <person name="Shu C.L."/>
            <person name="Osoegawa K."/>
            <person name="de Jong P.J."/>
            <person name="Hrdy I."/>
            <person name="Horvathova L."/>
            <person name="Zubacova Z."/>
            <person name="Dolezal P."/>
            <person name="Malik S.B."/>
            <person name="Logsdon J.M. Jr."/>
            <person name="Henze K."/>
            <person name="Gupta A."/>
            <person name="Wang C.C."/>
            <person name="Dunne R.L."/>
            <person name="Upcroft J.A."/>
            <person name="Upcroft P."/>
            <person name="White O."/>
            <person name="Salzberg S.L."/>
            <person name="Tang P."/>
            <person name="Chiu C.-H."/>
            <person name="Lee Y.-S."/>
            <person name="Embley T.M."/>
            <person name="Coombs G.H."/>
            <person name="Mottram J.C."/>
            <person name="Tachezy J."/>
            <person name="Fraser-Liggett C.M."/>
            <person name="Johnson P.J."/>
        </authorList>
    </citation>
    <scope>NUCLEOTIDE SEQUENCE [LARGE SCALE GENOMIC DNA]</scope>
    <source>
        <strain evidence="12">G3</strain>
    </source>
</reference>
<accession>A2FHY0</accession>
<dbReference type="EMBL" id="DS113803">
    <property type="protein sequence ID" value="EAX95489.1"/>
    <property type="molecule type" value="Genomic_DNA"/>
</dbReference>
<evidence type="ECO:0000256" key="2">
    <source>
        <dbReference type="ARBA" id="ARBA00008643"/>
    </source>
</evidence>
<dbReference type="OrthoDB" id="1884855at2759"/>
<reference evidence="12" key="1">
    <citation type="submission" date="2006-10" db="EMBL/GenBank/DDBJ databases">
        <authorList>
            <person name="Amadeo P."/>
            <person name="Zhao Q."/>
            <person name="Wortman J."/>
            <person name="Fraser-Liggett C."/>
            <person name="Carlton J."/>
        </authorList>
    </citation>
    <scope>NUCLEOTIDE SEQUENCE</scope>
    <source>
        <strain evidence="12">G3</strain>
    </source>
</reference>
<feature type="region of interest" description="Disordered" evidence="11">
    <location>
        <begin position="1"/>
        <end position="24"/>
    </location>
</feature>
<evidence type="ECO:0000256" key="9">
    <source>
        <dbReference type="ARBA" id="ARBA00023328"/>
    </source>
</evidence>
<dbReference type="Proteomes" id="UP000001542">
    <property type="component" value="Unassembled WGS sequence"/>
</dbReference>
<dbReference type="SMR" id="A2FHY0"/>
<keyword evidence="7 10" id="KW-0175">Coiled coil</keyword>
<dbReference type="GO" id="GO:0000070">
    <property type="term" value="P:mitotic sister chromatid segregation"/>
    <property type="evidence" value="ECO:0000318"/>
    <property type="project" value="GO_Central"/>
</dbReference>
<feature type="coiled-coil region" evidence="10">
    <location>
        <begin position="140"/>
        <end position="167"/>
    </location>
</feature>
<dbReference type="KEGG" id="tva:4753244"/>
<evidence type="ECO:0000313" key="13">
    <source>
        <dbReference type="Proteomes" id="UP000001542"/>
    </source>
</evidence>
<dbReference type="GO" id="GO:0005634">
    <property type="term" value="C:nucleus"/>
    <property type="evidence" value="ECO:0007669"/>
    <property type="project" value="InterPro"/>
</dbReference>
<keyword evidence="4" id="KW-0132">Cell division</keyword>
<feature type="coiled-coil region" evidence="10">
    <location>
        <begin position="217"/>
        <end position="244"/>
    </location>
</feature>
<keyword evidence="6" id="KW-0995">Kinetochore</keyword>
<evidence type="ECO:0000256" key="3">
    <source>
        <dbReference type="ARBA" id="ARBA00022454"/>
    </source>
</evidence>
<dbReference type="InterPro" id="IPR008685">
    <property type="entry name" value="Centromere_Mis12"/>
</dbReference>